<keyword evidence="9" id="KW-1185">Reference proteome</keyword>
<dbReference type="Gene3D" id="6.10.250.940">
    <property type="match status" value="1"/>
</dbReference>
<dbReference type="Proteomes" id="UP000231279">
    <property type="component" value="Unassembled WGS sequence"/>
</dbReference>
<dbReference type="InterPro" id="IPR029058">
    <property type="entry name" value="AB_hydrolase_fold"/>
</dbReference>
<keyword evidence="6" id="KW-1015">Disulfide bond</keyword>
<evidence type="ECO:0000256" key="7">
    <source>
        <dbReference type="ARBA" id="ARBA00023180"/>
    </source>
</evidence>
<evidence type="ECO:0000256" key="3">
    <source>
        <dbReference type="ARBA" id="ARBA00022670"/>
    </source>
</evidence>
<dbReference type="EC" id="3.4.16.6" evidence="8"/>
<keyword evidence="5 8" id="KW-0378">Hydrolase</keyword>
<evidence type="ECO:0000256" key="4">
    <source>
        <dbReference type="ARBA" id="ARBA00022729"/>
    </source>
</evidence>
<reference evidence="9" key="1">
    <citation type="journal article" date="2018" name="Gigascience">
        <title>Genome assembly of the Pink Ipe (Handroanthus impetiginosus, Bignoniaceae), a highly valued, ecologically keystone Neotropical timber forest tree.</title>
        <authorList>
            <person name="Silva-Junior O.B."/>
            <person name="Grattapaglia D."/>
            <person name="Novaes E."/>
            <person name="Collevatti R.G."/>
        </authorList>
    </citation>
    <scope>NUCLEOTIDE SEQUENCE [LARGE SCALE GENOMIC DNA]</scope>
    <source>
        <strain evidence="9">cv. UFG-1</strain>
    </source>
</reference>
<dbReference type="GO" id="GO:0004185">
    <property type="term" value="F:serine-type carboxypeptidase activity"/>
    <property type="evidence" value="ECO:0007669"/>
    <property type="project" value="UniProtKB-EC"/>
</dbReference>
<dbReference type="GO" id="GO:0005773">
    <property type="term" value="C:vacuole"/>
    <property type="evidence" value="ECO:0007669"/>
    <property type="project" value="TreeGrafter"/>
</dbReference>
<keyword evidence="4" id="KW-0732">Signal</keyword>
<keyword evidence="2 8" id="KW-0121">Carboxypeptidase</keyword>
<dbReference type="Pfam" id="PF00450">
    <property type="entry name" value="Peptidase_S10"/>
    <property type="match status" value="1"/>
</dbReference>
<protein>
    <submittedName>
        <fullName evidence="8">Carboxypeptidase D</fullName>
        <ecNumber evidence="8">3.4.16.6</ecNumber>
    </submittedName>
</protein>
<evidence type="ECO:0000256" key="2">
    <source>
        <dbReference type="ARBA" id="ARBA00022645"/>
    </source>
</evidence>
<dbReference type="InterPro" id="IPR033124">
    <property type="entry name" value="Ser_caboxypep_his_AS"/>
</dbReference>
<dbReference type="SUPFAM" id="SSF53474">
    <property type="entry name" value="alpha/beta-Hydrolases"/>
    <property type="match status" value="1"/>
</dbReference>
<evidence type="ECO:0000313" key="9">
    <source>
        <dbReference type="Proteomes" id="UP000231279"/>
    </source>
</evidence>
<dbReference type="PANTHER" id="PTHR11802">
    <property type="entry name" value="SERINE PROTEASE FAMILY S10 SERINE CARBOXYPEPTIDASE"/>
    <property type="match status" value="1"/>
</dbReference>
<dbReference type="PROSITE" id="PS00560">
    <property type="entry name" value="CARBOXYPEPT_SER_HIS"/>
    <property type="match status" value="1"/>
</dbReference>
<dbReference type="OrthoDB" id="995539at2759"/>
<name>A0A2G9HSE0_9LAMI</name>
<evidence type="ECO:0000256" key="6">
    <source>
        <dbReference type="ARBA" id="ARBA00023157"/>
    </source>
</evidence>
<proteinExistence type="inferred from homology"/>
<comment type="similarity">
    <text evidence="1">Belongs to the peptidase S10 family.</text>
</comment>
<keyword evidence="7" id="KW-0325">Glycoprotein</keyword>
<sequence length="225" mass="25461">MRGLYDYFWTHALMSDEHHDEILKNCNFSSMASTSQKCEESMNAADGDRGNVFFYDIYAPLCGSNSTAPSISSFDPCSFDYVSTYLNTPEVQKAFHANVTGVPGPWESCNYYILFHWNDEPETVLPVMEELMASGIRVWIYSGDTDGRVPVTATRYSVNKLSSSVKTPWYPWYYHSEVGGYAVQYQNLTFVTIRGAGHFVPSYQPERALTFFSSFLDGKLPPTQS</sequence>
<evidence type="ECO:0000256" key="1">
    <source>
        <dbReference type="ARBA" id="ARBA00009431"/>
    </source>
</evidence>
<dbReference type="EMBL" id="NKXS01001129">
    <property type="protein sequence ID" value="PIN20449.1"/>
    <property type="molecule type" value="Genomic_DNA"/>
</dbReference>
<organism evidence="8 9">
    <name type="scientific">Handroanthus impetiginosus</name>
    <dbReference type="NCBI Taxonomy" id="429701"/>
    <lineage>
        <taxon>Eukaryota</taxon>
        <taxon>Viridiplantae</taxon>
        <taxon>Streptophyta</taxon>
        <taxon>Embryophyta</taxon>
        <taxon>Tracheophyta</taxon>
        <taxon>Spermatophyta</taxon>
        <taxon>Magnoliopsida</taxon>
        <taxon>eudicotyledons</taxon>
        <taxon>Gunneridae</taxon>
        <taxon>Pentapetalae</taxon>
        <taxon>asterids</taxon>
        <taxon>lamiids</taxon>
        <taxon>Lamiales</taxon>
        <taxon>Bignoniaceae</taxon>
        <taxon>Crescentiina</taxon>
        <taxon>Tabebuia alliance</taxon>
        <taxon>Handroanthus</taxon>
    </lineage>
</organism>
<dbReference type="PANTHER" id="PTHR11802:SF460">
    <property type="entry name" value="CARBOXYPEPTIDASE"/>
    <property type="match status" value="1"/>
</dbReference>
<evidence type="ECO:0000313" key="8">
    <source>
        <dbReference type="EMBL" id="PIN20449.1"/>
    </source>
</evidence>
<dbReference type="InterPro" id="IPR001563">
    <property type="entry name" value="Peptidase_S10"/>
</dbReference>
<dbReference type="Gene3D" id="3.40.50.1820">
    <property type="entry name" value="alpha/beta hydrolase"/>
    <property type="match status" value="1"/>
</dbReference>
<dbReference type="STRING" id="429701.A0A2G9HSE0"/>
<dbReference type="GO" id="GO:0006508">
    <property type="term" value="P:proteolysis"/>
    <property type="evidence" value="ECO:0007669"/>
    <property type="project" value="UniProtKB-KW"/>
</dbReference>
<accession>A0A2G9HSE0</accession>
<dbReference type="Gene3D" id="3.40.50.11320">
    <property type="match status" value="1"/>
</dbReference>
<dbReference type="FunFam" id="3.40.50.11320:FF:000001">
    <property type="entry name" value="Carboxypeptidase"/>
    <property type="match status" value="1"/>
</dbReference>
<evidence type="ECO:0000256" key="5">
    <source>
        <dbReference type="ARBA" id="ARBA00022801"/>
    </source>
</evidence>
<dbReference type="AlphaFoldDB" id="A0A2G9HSE0"/>
<keyword evidence="3" id="KW-0645">Protease</keyword>
<comment type="caution">
    <text evidence="8">The sequence shown here is derived from an EMBL/GenBank/DDBJ whole genome shotgun (WGS) entry which is preliminary data.</text>
</comment>
<gene>
    <name evidence="8" type="ORF">CDL12_06857</name>
</gene>